<protein>
    <recommendedName>
        <fullName evidence="3">NAD(P)-binding domain-containing protein</fullName>
    </recommendedName>
</protein>
<dbReference type="PANTHER" id="PTHR14097">
    <property type="entry name" value="OXIDOREDUCTASE HTATIP2"/>
    <property type="match status" value="1"/>
</dbReference>
<evidence type="ECO:0000313" key="1">
    <source>
        <dbReference type="EMBL" id="CAG5127245.1"/>
    </source>
</evidence>
<dbReference type="InterPro" id="IPR036291">
    <property type="entry name" value="NAD(P)-bd_dom_sf"/>
</dbReference>
<evidence type="ECO:0008006" key="3">
    <source>
        <dbReference type="Google" id="ProtNLM"/>
    </source>
</evidence>
<organism evidence="1 2">
    <name type="scientific">Candidula unifasciata</name>
    <dbReference type="NCBI Taxonomy" id="100452"/>
    <lineage>
        <taxon>Eukaryota</taxon>
        <taxon>Metazoa</taxon>
        <taxon>Spiralia</taxon>
        <taxon>Lophotrochozoa</taxon>
        <taxon>Mollusca</taxon>
        <taxon>Gastropoda</taxon>
        <taxon>Heterobranchia</taxon>
        <taxon>Euthyneura</taxon>
        <taxon>Panpulmonata</taxon>
        <taxon>Eupulmonata</taxon>
        <taxon>Stylommatophora</taxon>
        <taxon>Helicina</taxon>
        <taxon>Helicoidea</taxon>
        <taxon>Geomitridae</taxon>
        <taxon>Candidula</taxon>
    </lineage>
</organism>
<dbReference type="AlphaFoldDB" id="A0A8S3ZH59"/>
<dbReference type="EMBL" id="CAJHNH020002624">
    <property type="protein sequence ID" value="CAG5127245.1"/>
    <property type="molecule type" value="Genomic_DNA"/>
</dbReference>
<dbReference type="Gene3D" id="3.40.50.720">
    <property type="entry name" value="NAD(P)-binding Rossmann-like Domain"/>
    <property type="match status" value="1"/>
</dbReference>
<accession>A0A8S3ZH59</accession>
<dbReference type="SUPFAM" id="SSF51735">
    <property type="entry name" value="NAD(P)-binding Rossmann-fold domains"/>
    <property type="match status" value="1"/>
</dbReference>
<dbReference type="GO" id="GO:0051170">
    <property type="term" value="P:import into nucleus"/>
    <property type="evidence" value="ECO:0007669"/>
    <property type="project" value="TreeGrafter"/>
</dbReference>
<dbReference type="PANTHER" id="PTHR14097:SF7">
    <property type="entry name" value="OXIDOREDUCTASE HTATIP2"/>
    <property type="match status" value="1"/>
</dbReference>
<reference evidence="1" key="1">
    <citation type="submission" date="2021-04" db="EMBL/GenBank/DDBJ databases">
        <authorList>
            <consortium name="Molecular Ecology Group"/>
        </authorList>
    </citation>
    <scope>NUCLEOTIDE SEQUENCE</scope>
</reference>
<proteinExistence type="predicted"/>
<dbReference type="OrthoDB" id="430436at2759"/>
<name>A0A8S3ZH59_9EUPU</name>
<dbReference type="GO" id="GO:0005737">
    <property type="term" value="C:cytoplasm"/>
    <property type="evidence" value="ECO:0007669"/>
    <property type="project" value="TreeGrafter"/>
</dbReference>
<dbReference type="Proteomes" id="UP000678393">
    <property type="component" value="Unassembled WGS sequence"/>
</dbReference>
<keyword evidence="2" id="KW-1185">Reference proteome</keyword>
<evidence type="ECO:0000313" key="2">
    <source>
        <dbReference type="Proteomes" id="UP000678393"/>
    </source>
</evidence>
<comment type="caution">
    <text evidence="1">The sequence shown here is derived from an EMBL/GenBank/DDBJ whole genome shotgun (WGS) entry which is preliminary data.</text>
</comment>
<gene>
    <name evidence="1" type="ORF">CUNI_LOCUS12803</name>
</gene>
<sequence>MSFIIIIINQDFIYTTPLSTHNVLIHSDFKPEMERFRALGRSAFVLGYTGLAGKALVKELNKAKIFTKVVLIGRREIPLDVGPEFKQKVVDFGKIHEHKDVFQGLDTGFCCLGVSSKGISQEDYIRITRDYCVSAAQVAKEQGCKHFTMLTGNGTKKDSWYLFGRVKAELEEKLEEMNFDRLSIYRPAMILGDSEGMKVSEKLARACFKPITYLSPTRLAISDSLLARGMIVNVVKPHDPSVREIYENKAIHDLAHNWKD</sequence>